<organism evidence="3 4">
    <name type="scientific">Comamonas aquatica DA1877</name>
    <dbReference type="NCBI Taxonomy" id="1457173"/>
    <lineage>
        <taxon>Bacteria</taxon>
        <taxon>Pseudomonadati</taxon>
        <taxon>Pseudomonadota</taxon>
        <taxon>Betaproteobacteria</taxon>
        <taxon>Burkholderiales</taxon>
        <taxon>Comamonadaceae</taxon>
        <taxon>Comamonas</taxon>
    </lineage>
</organism>
<dbReference type="EMBL" id="JBOK01000008">
    <property type="protein sequence ID" value="EXU80368.1"/>
    <property type="molecule type" value="Genomic_DNA"/>
</dbReference>
<protein>
    <submittedName>
        <fullName evidence="3">3-oxoacyl-ACP reductase</fullName>
    </submittedName>
</protein>
<gene>
    <name evidence="3" type="ORF">AX13_17530</name>
</gene>
<evidence type="ECO:0000256" key="1">
    <source>
        <dbReference type="ARBA" id="ARBA00006484"/>
    </source>
</evidence>
<dbReference type="InterPro" id="IPR002347">
    <property type="entry name" value="SDR_fam"/>
</dbReference>
<evidence type="ECO:0000313" key="4">
    <source>
        <dbReference type="Proteomes" id="UP000020766"/>
    </source>
</evidence>
<dbReference type="Proteomes" id="UP000020766">
    <property type="component" value="Unassembled WGS sequence"/>
</dbReference>
<dbReference type="AlphaFoldDB" id="A0A014NLL3"/>
<dbReference type="GO" id="GO:0016491">
    <property type="term" value="F:oxidoreductase activity"/>
    <property type="evidence" value="ECO:0007669"/>
    <property type="project" value="UniProtKB-KW"/>
</dbReference>
<comment type="caution">
    <text evidence="3">The sequence shown here is derived from an EMBL/GenBank/DDBJ whole genome shotgun (WGS) entry which is preliminary data.</text>
</comment>
<dbReference type="PRINTS" id="PR00081">
    <property type="entry name" value="GDHRDH"/>
</dbReference>
<dbReference type="Pfam" id="PF13561">
    <property type="entry name" value="adh_short_C2"/>
    <property type="match status" value="1"/>
</dbReference>
<evidence type="ECO:0000313" key="3">
    <source>
        <dbReference type="EMBL" id="EXU80368.1"/>
    </source>
</evidence>
<dbReference type="InterPro" id="IPR036291">
    <property type="entry name" value="NAD(P)-bd_dom_sf"/>
</dbReference>
<reference evidence="3 4" key="1">
    <citation type="submission" date="2014-01" db="EMBL/GenBank/DDBJ databases">
        <title>Interspecies Systems Biology Uncovers Metabolites Affecting C. elegans Gene Expression and Life History Traits.</title>
        <authorList>
            <person name="Watson E."/>
            <person name="Macneil L.T."/>
            <person name="Ritter A.D."/>
            <person name="Yilmaz L.S."/>
            <person name="Rosebrock A.P."/>
            <person name="Caudy A.A."/>
            <person name="Walhout A.J."/>
        </authorList>
    </citation>
    <scope>NUCLEOTIDE SEQUENCE [LARGE SCALE GENOMIC DNA]</scope>
    <source>
        <strain evidence="3 4">DA1877</strain>
    </source>
</reference>
<keyword evidence="4" id="KW-1185">Reference proteome</keyword>
<dbReference type="RefSeq" id="WP_043382817.1">
    <property type="nucleotide sequence ID" value="NZ_JBOK01000008.1"/>
</dbReference>
<accession>A0A014NLL3</accession>
<dbReference type="CDD" id="cd05233">
    <property type="entry name" value="SDR_c"/>
    <property type="match status" value="1"/>
</dbReference>
<dbReference type="PATRIC" id="fig|1457173.3.peg.1754"/>
<keyword evidence="2" id="KW-0560">Oxidoreductase</keyword>
<sequence>MSTSDLNPTAAAFSLHGKNILVTGASSGIGRQTAITCAQRGARIIATGRDATRLQHTMDQLHGQGHIQVTADLTLPAERDRLVLAAGSPIHGLVHCAGQQRICPLRQLTEDIMTQMYTVNFLAPVMLTQQLLYANAIAPQGSIVFLLSTAAHIGTRGVGPYSAMKSGLLGIIRCLALEQAKRKIRVNGISPSTIPTAMWGTEHDMIEAEKARHPLGLGTPEDVANAAVYLLSDASRWVTGTSLLMNGGAML</sequence>
<comment type="similarity">
    <text evidence="1">Belongs to the short-chain dehydrogenases/reductases (SDR) family.</text>
</comment>
<dbReference type="SUPFAM" id="SSF51735">
    <property type="entry name" value="NAD(P)-binding Rossmann-fold domains"/>
    <property type="match status" value="1"/>
</dbReference>
<name>A0A014NLL3_9BURK</name>
<dbReference type="PANTHER" id="PTHR43477">
    <property type="entry name" value="DIHYDROANTICAPSIN 7-DEHYDROGENASE"/>
    <property type="match status" value="1"/>
</dbReference>
<evidence type="ECO:0000256" key="2">
    <source>
        <dbReference type="ARBA" id="ARBA00023002"/>
    </source>
</evidence>
<proteinExistence type="inferred from homology"/>
<dbReference type="Gene3D" id="3.40.50.720">
    <property type="entry name" value="NAD(P)-binding Rossmann-like Domain"/>
    <property type="match status" value="1"/>
</dbReference>
<dbReference type="PANTHER" id="PTHR43477:SF1">
    <property type="entry name" value="DIHYDROANTICAPSIN 7-DEHYDROGENASE"/>
    <property type="match status" value="1"/>
</dbReference>
<dbReference type="InterPro" id="IPR051122">
    <property type="entry name" value="SDR_DHRS6-like"/>
</dbReference>